<evidence type="ECO:0000313" key="2">
    <source>
        <dbReference type="EMBL" id="CAE8719013.1"/>
    </source>
</evidence>
<evidence type="ECO:0000256" key="1">
    <source>
        <dbReference type="SAM" id="MobiDB-lite"/>
    </source>
</evidence>
<feature type="non-terminal residue" evidence="2">
    <location>
        <position position="87"/>
    </location>
</feature>
<dbReference type="EMBL" id="CAJNNW010033464">
    <property type="protein sequence ID" value="CAE8719013.1"/>
    <property type="molecule type" value="Genomic_DNA"/>
</dbReference>
<name>A0A813L3D2_POLGL</name>
<evidence type="ECO:0000313" key="3">
    <source>
        <dbReference type="Proteomes" id="UP000626109"/>
    </source>
</evidence>
<accession>A0A813L3D2</accession>
<dbReference type="AlphaFoldDB" id="A0A813L3D2"/>
<feature type="non-terminal residue" evidence="2">
    <location>
        <position position="1"/>
    </location>
</feature>
<sequence>DVLRCAANVSRRRWQLGACVLWSCWRTRRRRAVNLEDGESASTATAGETSRAPSPRCREPASEGTPGISCAAAGLVTRGAGLASRPS</sequence>
<feature type="region of interest" description="Disordered" evidence="1">
    <location>
        <begin position="35"/>
        <end position="66"/>
    </location>
</feature>
<organism evidence="2 3">
    <name type="scientific">Polarella glacialis</name>
    <name type="common">Dinoflagellate</name>
    <dbReference type="NCBI Taxonomy" id="89957"/>
    <lineage>
        <taxon>Eukaryota</taxon>
        <taxon>Sar</taxon>
        <taxon>Alveolata</taxon>
        <taxon>Dinophyceae</taxon>
        <taxon>Suessiales</taxon>
        <taxon>Suessiaceae</taxon>
        <taxon>Polarella</taxon>
    </lineage>
</organism>
<comment type="caution">
    <text evidence="2">The sequence shown here is derived from an EMBL/GenBank/DDBJ whole genome shotgun (WGS) entry which is preliminary data.</text>
</comment>
<gene>
    <name evidence="2" type="ORF">PGLA2088_LOCUS40399</name>
</gene>
<reference evidence="2" key="1">
    <citation type="submission" date="2021-02" db="EMBL/GenBank/DDBJ databases">
        <authorList>
            <person name="Dougan E. K."/>
            <person name="Rhodes N."/>
            <person name="Thang M."/>
            <person name="Chan C."/>
        </authorList>
    </citation>
    <scope>NUCLEOTIDE SEQUENCE</scope>
</reference>
<proteinExistence type="predicted"/>
<protein>
    <submittedName>
        <fullName evidence="2">Uncharacterized protein</fullName>
    </submittedName>
</protein>
<dbReference type="Proteomes" id="UP000626109">
    <property type="component" value="Unassembled WGS sequence"/>
</dbReference>
<feature type="compositionally biased region" description="Polar residues" evidence="1">
    <location>
        <begin position="40"/>
        <end position="52"/>
    </location>
</feature>